<reference evidence="2" key="1">
    <citation type="submission" date="2021-02" db="EMBL/GenBank/DDBJ databases">
        <authorList>
            <person name="Nowell W R."/>
        </authorList>
    </citation>
    <scope>NUCLEOTIDE SEQUENCE</scope>
</reference>
<comment type="caution">
    <text evidence="2">The sequence shown here is derived from an EMBL/GenBank/DDBJ whole genome shotgun (WGS) entry which is preliminary data.</text>
</comment>
<feature type="compositionally biased region" description="Polar residues" evidence="1">
    <location>
        <begin position="1"/>
        <end position="18"/>
    </location>
</feature>
<proteinExistence type="predicted"/>
<feature type="region of interest" description="Disordered" evidence="1">
    <location>
        <begin position="1"/>
        <end position="21"/>
    </location>
</feature>
<gene>
    <name evidence="2" type="ORF">MBJ925_LOCUS22937</name>
    <name evidence="3" type="ORF">SMN809_LOCUS4803</name>
</gene>
<sequence length="133" mass="15342">MSSSSSNKGQQIMSSPTSKPKIYSRSWNELRHLESVWNNAANQLHQLNVNNDRLIASKQQMMASNAPSYSSLMQNERMAEEVLVERLKESITEFMNRPGRHYSYDTSMRWSLEHCDQIKYSVVISVKKPSDSI</sequence>
<protein>
    <submittedName>
        <fullName evidence="2">Uncharacterized protein</fullName>
    </submittedName>
</protein>
<accession>A0A816U535</accession>
<evidence type="ECO:0000313" key="4">
    <source>
        <dbReference type="Proteomes" id="UP000663824"/>
    </source>
</evidence>
<evidence type="ECO:0000256" key="1">
    <source>
        <dbReference type="SAM" id="MobiDB-lite"/>
    </source>
</evidence>
<evidence type="ECO:0000313" key="2">
    <source>
        <dbReference type="EMBL" id="CAF2104337.1"/>
    </source>
</evidence>
<dbReference type="Proteomes" id="UP000676336">
    <property type="component" value="Unassembled WGS sequence"/>
</dbReference>
<evidence type="ECO:0000313" key="3">
    <source>
        <dbReference type="EMBL" id="CAF3865824.1"/>
    </source>
</evidence>
<name>A0A816U535_9BILA</name>
<dbReference type="AlphaFoldDB" id="A0A816U535"/>
<organism evidence="2 4">
    <name type="scientific">Rotaria magnacalcarata</name>
    <dbReference type="NCBI Taxonomy" id="392030"/>
    <lineage>
        <taxon>Eukaryota</taxon>
        <taxon>Metazoa</taxon>
        <taxon>Spiralia</taxon>
        <taxon>Gnathifera</taxon>
        <taxon>Rotifera</taxon>
        <taxon>Eurotatoria</taxon>
        <taxon>Bdelloidea</taxon>
        <taxon>Philodinida</taxon>
        <taxon>Philodinidae</taxon>
        <taxon>Rotaria</taxon>
    </lineage>
</organism>
<dbReference type="Proteomes" id="UP000663824">
    <property type="component" value="Unassembled WGS sequence"/>
</dbReference>
<dbReference type="EMBL" id="CAJOBI010001147">
    <property type="protein sequence ID" value="CAF3865824.1"/>
    <property type="molecule type" value="Genomic_DNA"/>
</dbReference>
<dbReference type="EMBL" id="CAJNRE010011714">
    <property type="protein sequence ID" value="CAF2104337.1"/>
    <property type="molecule type" value="Genomic_DNA"/>
</dbReference>